<organism evidence="2 3">
    <name type="scientific">Hondaea fermentalgiana</name>
    <dbReference type="NCBI Taxonomy" id="2315210"/>
    <lineage>
        <taxon>Eukaryota</taxon>
        <taxon>Sar</taxon>
        <taxon>Stramenopiles</taxon>
        <taxon>Bigyra</taxon>
        <taxon>Labyrinthulomycetes</taxon>
        <taxon>Thraustochytrida</taxon>
        <taxon>Thraustochytriidae</taxon>
        <taxon>Hondaea</taxon>
    </lineage>
</organism>
<sequence length="50" mass="5554">ESAKTADDSEPTSEAMSLLQVALSEDDDDDTYYNTYYSDDDYDEGSDADD</sequence>
<protein>
    <submittedName>
        <fullName evidence="2">Uncharacterized protein</fullName>
    </submittedName>
</protein>
<feature type="compositionally biased region" description="Acidic residues" evidence="1">
    <location>
        <begin position="38"/>
        <end position="50"/>
    </location>
</feature>
<accession>A0A2R5GX02</accession>
<proteinExistence type="predicted"/>
<keyword evidence="3" id="KW-1185">Reference proteome</keyword>
<evidence type="ECO:0000313" key="3">
    <source>
        <dbReference type="Proteomes" id="UP000241890"/>
    </source>
</evidence>
<name>A0A2R5GX02_9STRA</name>
<feature type="region of interest" description="Disordered" evidence="1">
    <location>
        <begin position="1"/>
        <end position="50"/>
    </location>
</feature>
<evidence type="ECO:0000256" key="1">
    <source>
        <dbReference type="SAM" id="MobiDB-lite"/>
    </source>
</evidence>
<dbReference type="AlphaFoldDB" id="A0A2R5GX02"/>
<dbReference type="InParanoid" id="A0A2R5GX02"/>
<gene>
    <name evidence="2" type="ORF">FCC1311_110822</name>
</gene>
<feature type="non-terminal residue" evidence="2">
    <location>
        <position position="1"/>
    </location>
</feature>
<dbReference type="Proteomes" id="UP000241890">
    <property type="component" value="Unassembled WGS sequence"/>
</dbReference>
<reference evidence="2 3" key="1">
    <citation type="submission" date="2017-12" db="EMBL/GenBank/DDBJ databases">
        <title>Sequencing, de novo assembly and annotation of complete genome of a new Thraustochytrid species, strain FCC1311.</title>
        <authorList>
            <person name="Sedici K."/>
            <person name="Godart F."/>
            <person name="Aiese Cigliano R."/>
            <person name="Sanseverino W."/>
            <person name="Barakat M."/>
            <person name="Ortet P."/>
            <person name="Marechal E."/>
            <person name="Cagnac O."/>
            <person name="Amato A."/>
        </authorList>
    </citation>
    <scope>NUCLEOTIDE SEQUENCE [LARGE SCALE GENOMIC DNA]</scope>
</reference>
<comment type="caution">
    <text evidence="2">The sequence shown here is derived from an EMBL/GenBank/DDBJ whole genome shotgun (WGS) entry which is preliminary data.</text>
</comment>
<dbReference type="EMBL" id="BEYU01000224">
    <property type="protein sequence ID" value="GBG34859.1"/>
    <property type="molecule type" value="Genomic_DNA"/>
</dbReference>
<evidence type="ECO:0000313" key="2">
    <source>
        <dbReference type="EMBL" id="GBG34859.1"/>
    </source>
</evidence>